<feature type="compositionally biased region" description="Polar residues" evidence="1">
    <location>
        <begin position="227"/>
        <end position="239"/>
    </location>
</feature>
<name>A0A316U6S2_9BASI</name>
<keyword evidence="3" id="KW-1185">Reference proteome</keyword>
<dbReference type="GeneID" id="37011298"/>
<feature type="region of interest" description="Disordered" evidence="1">
    <location>
        <begin position="151"/>
        <end position="279"/>
    </location>
</feature>
<evidence type="ECO:0000313" key="2">
    <source>
        <dbReference type="EMBL" id="PWN20977.1"/>
    </source>
</evidence>
<dbReference type="RefSeq" id="XP_025348137.1">
    <property type="nucleotide sequence ID" value="XM_025489564.1"/>
</dbReference>
<dbReference type="AlphaFoldDB" id="A0A316U6S2"/>
<feature type="region of interest" description="Disordered" evidence="1">
    <location>
        <begin position="384"/>
        <end position="416"/>
    </location>
</feature>
<feature type="region of interest" description="Disordered" evidence="1">
    <location>
        <begin position="1"/>
        <end position="41"/>
    </location>
</feature>
<gene>
    <name evidence="2" type="ORF">BCV69DRAFT_180482</name>
</gene>
<accession>A0A316U6S2</accession>
<reference evidence="2 3" key="1">
    <citation type="journal article" date="2018" name="Mol. Biol. Evol.">
        <title>Broad Genomic Sampling Reveals a Smut Pathogenic Ancestry of the Fungal Clade Ustilaginomycotina.</title>
        <authorList>
            <person name="Kijpornyongpan T."/>
            <person name="Mondo S.J."/>
            <person name="Barry K."/>
            <person name="Sandor L."/>
            <person name="Lee J."/>
            <person name="Lipzen A."/>
            <person name="Pangilinan J."/>
            <person name="LaButti K."/>
            <person name="Hainaut M."/>
            <person name="Henrissat B."/>
            <person name="Grigoriev I.V."/>
            <person name="Spatafora J.W."/>
            <person name="Aime M.C."/>
        </authorList>
    </citation>
    <scope>NUCLEOTIDE SEQUENCE [LARGE SCALE GENOMIC DNA]</scope>
    <source>
        <strain evidence="2 3">MCA 4718</strain>
    </source>
</reference>
<dbReference type="Proteomes" id="UP000245942">
    <property type="component" value="Unassembled WGS sequence"/>
</dbReference>
<sequence>MASTPVQRPRLGSRANTDLGPLVNPTPAITSNSEAKEGVKDLGQGTQVSVAGRKLSNGACLPGGVVMPASPFLPLPPAPTAEELLAAERAETVKTPTPSNLLRTSSSRKVNGASELKRTGSGVPKGKTSTTGASGMIRSYSLPVATQREFDQQRRAFAEREADELESQSSSWSSGWPGSADFLGAPRRQTRLTRASSGRVCPLAPTRSNNGGLRTPRSPVTPAATPLSPTKRTFSSSSLRVPIFPPTSQLAAQVFDDSDDDDEEAPPEPENDVSEEAREILRRLSLVDEGSEVEDEDTPTSTNLVGVCRQERMGSYFAPRRSDSQDSDLSRGSSTYDERGPNTPMVPNFPNTLGFSPTPPIGMEHSFSSRFKIRAEVTAGVWVGGKGGKQEESDDEGGLDDLIHPTHLAPPPAMAV</sequence>
<feature type="region of interest" description="Disordered" evidence="1">
    <location>
        <begin position="315"/>
        <end position="349"/>
    </location>
</feature>
<feature type="compositionally biased region" description="Acidic residues" evidence="1">
    <location>
        <begin position="256"/>
        <end position="274"/>
    </location>
</feature>
<proteinExistence type="predicted"/>
<feature type="compositionally biased region" description="Polar residues" evidence="1">
    <location>
        <begin position="94"/>
        <end position="109"/>
    </location>
</feature>
<protein>
    <submittedName>
        <fullName evidence="2">Uncharacterized protein</fullName>
    </submittedName>
</protein>
<dbReference type="EMBL" id="KZ819326">
    <property type="protein sequence ID" value="PWN20977.1"/>
    <property type="molecule type" value="Genomic_DNA"/>
</dbReference>
<feature type="compositionally biased region" description="Low complexity" evidence="1">
    <location>
        <begin position="167"/>
        <end position="179"/>
    </location>
</feature>
<feature type="compositionally biased region" description="Basic and acidic residues" evidence="1">
    <location>
        <begin position="151"/>
        <end position="160"/>
    </location>
</feature>
<feature type="region of interest" description="Disordered" evidence="1">
    <location>
        <begin position="90"/>
        <end position="139"/>
    </location>
</feature>
<dbReference type="OrthoDB" id="3366783at2759"/>
<evidence type="ECO:0000313" key="3">
    <source>
        <dbReference type="Proteomes" id="UP000245942"/>
    </source>
</evidence>
<organism evidence="2 3">
    <name type="scientific">Pseudomicrostroma glucosiphilum</name>
    <dbReference type="NCBI Taxonomy" id="1684307"/>
    <lineage>
        <taxon>Eukaryota</taxon>
        <taxon>Fungi</taxon>
        <taxon>Dikarya</taxon>
        <taxon>Basidiomycota</taxon>
        <taxon>Ustilaginomycotina</taxon>
        <taxon>Exobasidiomycetes</taxon>
        <taxon>Microstromatales</taxon>
        <taxon>Microstromatales incertae sedis</taxon>
        <taxon>Pseudomicrostroma</taxon>
    </lineage>
</organism>
<evidence type="ECO:0000256" key="1">
    <source>
        <dbReference type="SAM" id="MobiDB-lite"/>
    </source>
</evidence>